<dbReference type="GO" id="GO:0005524">
    <property type="term" value="F:ATP binding"/>
    <property type="evidence" value="ECO:0007669"/>
    <property type="project" value="UniProtKB-KW"/>
</dbReference>
<evidence type="ECO:0000256" key="6">
    <source>
        <dbReference type="ARBA" id="ARBA00022692"/>
    </source>
</evidence>
<dbReference type="InterPro" id="IPR005467">
    <property type="entry name" value="His_kinase_dom"/>
</dbReference>
<keyword evidence="12 13" id="KW-0472">Membrane</keyword>
<keyword evidence="11" id="KW-0902">Two-component regulatory system</keyword>
<comment type="caution">
    <text evidence="15">The sequence shown here is derived from an EMBL/GenBank/DDBJ whole genome shotgun (WGS) entry which is preliminary data.</text>
</comment>
<dbReference type="PANTHER" id="PTHR45453:SF2">
    <property type="entry name" value="HISTIDINE KINASE"/>
    <property type="match status" value="1"/>
</dbReference>
<dbReference type="EC" id="2.7.13.3" evidence="3"/>
<sequence length="334" mass="39373">MKDYLKDQIGSIIFFYSQMMIVIIVAQLASSFTDSGISKGDVFYMFIIVTFFLLVYHTYRYTKYRDIYRYTIDDATESAWLPNTPDYLTTQLREHYEKQYNSYKEQVEQLHAEKKQENIFMQQWIHQMKTPLSVMRLTLEKEEHNLPAQFKQDMDEELDRIKQGLQLALYQSRLQQFERDFHVEKIGLKDLVHSIIQEYKSSFIRNRVYPKVEIDPSLHIYSDQKWLGFVLEQITANAIKYTSNTNSNIVYQASVWEGAIELKITDHGIGIPKQDLKRIFDPFFTGENGRNYRESTGMGLFLAKQICDSLEHQLTVSSEVTKGTTFTIRFDPSQ</sequence>
<dbReference type="InterPro" id="IPR050351">
    <property type="entry name" value="BphY/WalK/GraS-like"/>
</dbReference>
<dbReference type="Gene3D" id="3.30.565.10">
    <property type="entry name" value="Histidine kinase-like ATPase, C-terminal domain"/>
    <property type="match status" value="1"/>
</dbReference>
<dbReference type="GO" id="GO:0000155">
    <property type="term" value="F:phosphorelay sensor kinase activity"/>
    <property type="evidence" value="ECO:0007669"/>
    <property type="project" value="TreeGrafter"/>
</dbReference>
<evidence type="ECO:0000256" key="11">
    <source>
        <dbReference type="ARBA" id="ARBA00023012"/>
    </source>
</evidence>
<evidence type="ECO:0000256" key="7">
    <source>
        <dbReference type="ARBA" id="ARBA00022741"/>
    </source>
</evidence>
<evidence type="ECO:0000259" key="14">
    <source>
        <dbReference type="PROSITE" id="PS50109"/>
    </source>
</evidence>
<evidence type="ECO:0000256" key="3">
    <source>
        <dbReference type="ARBA" id="ARBA00012438"/>
    </source>
</evidence>
<dbReference type="InterPro" id="IPR004358">
    <property type="entry name" value="Sig_transdc_His_kin-like_C"/>
</dbReference>
<dbReference type="PANTHER" id="PTHR45453">
    <property type="entry name" value="PHOSPHATE REGULON SENSOR PROTEIN PHOR"/>
    <property type="match status" value="1"/>
</dbReference>
<evidence type="ECO:0000256" key="4">
    <source>
        <dbReference type="ARBA" id="ARBA00022475"/>
    </source>
</evidence>
<proteinExistence type="predicted"/>
<keyword evidence="9" id="KW-0067">ATP-binding</keyword>
<keyword evidence="16" id="KW-1185">Reference proteome</keyword>
<gene>
    <name evidence="15" type="ORF">GH885_19890</name>
</gene>
<protein>
    <recommendedName>
        <fullName evidence="3">histidine kinase</fullName>
        <ecNumber evidence="3">2.7.13.3</ecNumber>
    </recommendedName>
</protein>
<dbReference type="FunFam" id="3.30.565.10:FF:000057">
    <property type="entry name" value="Sensor histidine kinase"/>
    <property type="match status" value="1"/>
</dbReference>
<evidence type="ECO:0000256" key="2">
    <source>
        <dbReference type="ARBA" id="ARBA00004651"/>
    </source>
</evidence>
<organism evidence="15 16">
    <name type="scientific">Gracilibacillus thailandensis</name>
    <dbReference type="NCBI Taxonomy" id="563735"/>
    <lineage>
        <taxon>Bacteria</taxon>
        <taxon>Bacillati</taxon>
        <taxon>Bacillota</taxon>
        <taxon>Bacilli</taxon>
        <taxon>Bacillales</taxon>
        <taxon>Bacillaceae</taxon>
        <taxon>Gracilibacillus</taxon>
    </lineage>
</organism>
<keyword evidence="7" id="KW-0547">Nucleotide-binding</keyword>
<dbReference type="InterPro" id="IPR036890">
    <property type="entry name" value="HATPase_C_sf"/>
</dbReference>
<accession>A0A6N7R5N4</accession>
<dbReference type="AlphaFoldDB" id="A0A6N7R5N4"/>
<dbReference type="SMART" id="SM00387">
    <property type="entry name" value="HATPase_c"/>
    <property type="match status" value="1"/>
</dbReference>
<dbReference type="GO" id="GO:0005886">
    <property type="term" value="C:plasma membrane"/>
    <property type="evidence" value="ECO:0007669"/>
    <property type="project" value="UniProtKB-SubCell"/>
</dbReference>
<reference evidence="15 16" key="1">
    <citation type="submission" date="2019-10" db="EMBL/GenBank/DDBJ databases">
        <title>Gracilibacillus salitolerans sp. nov., a moderate halophile isolated from a saline soil in northwest China.</title>
        <authorList>
            <person name="Gan L."/>
        </authorList>
    </citation>
    <scope>NUCLEOTIDE SEQUENCE [LARGE SCALE GENOMIC DNA]</scope>
    <source>
        <strain evidence="15 16">TP2-8</strain>
    </source>
</reference>
<keyword evidence="4" id="KW-1003">Cell membrane</keyword>
<comment type="subcellular location">
    <subcellularLocation>
        <location evidence="2">Cell membrane</location>
        <topology evidence="2">Multi-pass membrane protein</topology>
    </subcellularLocation>
</comment>
<evidence type="ECO:0000256" key="9">
    <source>
        <dbReference type="ARBA" id="ARBA00022840"/>
    </source>
</evidence>
<dbReference type="PROSITE" id="PS50109">
    <property type="entry name" value="HIS_KIN"/>
    <property type="match status" value="1"/>
</dbReference>
<keyword evidence="5" id="KW-0808">Transferase</keyword>
<evidence type="ECO:0000256" key="13">
    <source>
        <dbReference type="SAM" id="Phobius"/>
    </source>
</evidence>
<evidence type="ECO:0000256" key="10">
    <source>
        <dbReference type="ARBA" id="ARBA00022989"/>
    </source>
</evidence>
<keyword evidence="6 13" id="KW-0812">Transmembrane</keyword>
<dbReference type="Proteomes" id="UP000435187">
    <property type="component" value="Unassembled WGS sequence"/>
</dbReference>
<comment type="catalytic activity">
    <reaction evidence="1">
        <text>ATP + protein L-histidine = ADP + protein N-phospho-L-histidine.</text>
        <dbReference type="EC" id="2.7.13.3"/>
    </reaction>
</comment>
<evidence type="ECO:0000256" key="12">
    <source>
        <dbReference type="ARBA" id="ARBA00023136"/>
    </source>
</evidence>
<feature type="domain" description="Histidine kinase" evidence="14">
    <location>
        <begin position="123"/>
        <end position="334"/>
    </location>
</feature>
<dbReference type="SUPFAM" id="SSF55874">
    <property type="entry name" value="ATPase domain of HSP90 chaperone/DNA topoisomerase II/histidine kinase"/>
    <property type="match status" value="1"/>
</dbReference>
<evidence type="ECO:0000313" key="16">
    <source>
        <dbReference type="Proteomes" id="UP000435187"/>
    </source>
</evidence>
<dbReference type="GO" id="GO:0004721">
    <property type="term" value="F:phosphoprotein phosphatase activity"/>
    <property type="evidence" value="ECO:0007669"/>
    <property type="project" value="TreeGrafter"/>
</dbReference>
<dbReference type="GO" id="GO:0016036">
    <property type="term" value="P:cellular response to phosphate starvation"/>
    <property type="evidence" value="ECO:0007669"/>
    <property type="project" value="TreeGrafter"/>
</dbReference>
<keyword evidence="8 15" id="KW-0418">Kinase</keyword>
<evidence type="ECO:0000256" key="8">
    <source>
        <dbReference type="ARBA" id="ARBA00022777"/>
    </source>
</evidence>
<dbReference type="RefSeq" id="WP_153837037.1">
    <property type="nucleotide sequence ID" value="NZ_JBHUMW010000073.1"/>
</dbReference>
<dbReference type="PRINTS" id="PR00344">
    <property type="entry name" value="BCTRLSENSOR"/>
</dbReference>
<dbReference type="InterPro" id="IPR003594">
    <property type="entry name" value="HATPase_dom"/>
</dbReference>
<name>A0A6N7R5N4_9BACI</name>
<dbReference type="Pfam" id="PF02518">
    <property type="entry name" value="HATPase_c"/>
    <property type="match status" value="1"/>
</dbReference>
<dbReference type="EMBL" id="WJEE01000077">
    <property type="protein sequence ID" value="MRI68571.1"/>
    <property type="molecule type" value="Genomic_DNA"/>
</dbReference>
<evidence type="ECO:0000256" key="1">
    <source>
        <dbReference type="ARBA" id="ARBA00000085"/>
    </source>
</evidence>
<evidence type="ECO:0000313" key="15">
    <source>
        <dbReference type="EMBL" id="MRI68571.1"/>
    </source>
</evidence>
<evidence type="ECO:0000256" key="5">
    <source>
        <dbReference type="ARBA" id="ARBA00022679"/>
    </source>
</evidence>
<keyword evidence="10 13" id="KW-1133">Transmembrane helix</keyword>
<feature type="transmembrane region" description="Helical" evidence="13">
    <location>
        <begin position="42"/>
        <end position="59"/>
    </location>
</feature>
<feature type="transmembrane region" description="Helical" evidence="13">
    <location>
        <begin position="12"/>
        <end position="30"/>
    </location>
</feature>